<protein>
    <recommendedName>
        <fullName evidence="3">Nucleotidyltransferase family protein</fullName>
    </recommendedName>
</protein>
<dbReference type="EMBL" id="CP090978">
    <property type="protein sequence ID" value="UJF36198.1"/>
    <property type="molecule type" value="Genomic_DNA"/>
</dbReference>
<dbReference type="RefSeq" id="WP_235122753.1">
    <property type="nucleotide sequence ID" value="NZ_CP090978.1"/>
</dbReference>
<organism evidence="1 2">
    <name type="scientific">Paenibacillus hexagrammi</name>
    <dbReference type="NCBI Taxonomy" id="2908839"/>
    <lineage>
        <taxon>Bacteria</taxon>
        <taxon>Bacillati</taxon>
        <taxon>Bacillota</taxon>
        <taxon>Bacilli</taxon>
        <taxon>Bacillales</taxon>
        <taxon>Paenibacillaceae</taxon>
        <taxon>Paenibacillus</taxon>
    </lineage>
</organism>
<evidence type="ECO:0000313" key="1">
    <source>
        <dbReference type="EMBL" id="UJF36198.1"/>
    </source>
</evidence>
<name>A0ABY3SQB2_9BACL</name>
<proteinExistence type="predicted"/>
<evidence type="ECO:0000313" key="2">
    <source>
        <dbReference type="Proteomes" id="UP001649230"/>
    </source>
</evidence>
<evidence type="ECO:0008006" key="3">
    <source>
        <dbReference type="Google" id="ProtNLM"/>
    </source>
</evidence>
<accession>A0ABY3SQB2</accession>
<dbReference type="Gene3D" id="3.30.460.40">
    <property type="match status" value="1"/>
</dbReference>
<dbReference type="InterPro" id="IPR043519">
    <property type="entry name" value="NT_sf"/>
</dbReference>
<sequence length="193" mass="22323">MLLNEPLLSGIQKMQELLEPHRTKWVLGGSCGLLLHDVKLDRSPRDIDIYVDENAVGTVYEAMRTYATDHPEYSETPIYASILSHYQLMDCTIEAVGAFRVHALESSYQVEAGYLWDQYSFHTEVGNRKLRVMPLAHELLFNLLRCRADRYERIAEVMRQAPETHYPALKALLARNNWSAPVLKHIEELLQLR</sequence>
<reference evidence="1 2" key="1">
    <citation type="journal article" date="2024" name="Int. J. Syst. Evol. Microbiol.">
        <title>Paenibacillus hexagrammi sp. nov., a novel bacterium isolated from the gut content of Hexagrammos agrammus.</title>
        <authorList>
            <person name="Jung H.K."/>
            <person name="Kim D.G."/>
            <person name="Zin H."/>
            <person name="Park J."/>
            <person name="Jung H."/>
            <person name="Kim Y.O."/>
            <person name="Kong H.J."/>
            <person name="Kim J.W."/>
            <person name="Kim Y.S."/>
        </authorList>
    </citation>
    <scope>NUCLEOTIDE SEQUENCE [LARGE SCALE GENOMIC DNA]</scope>
    <source>
        <strain evidence="1 2">YPD9-1</strain>
    </source>
</reference>
<dbReference type="Proteomes" id="UP001649230">
    <property type="component" value="Chromosome"/>
</dbReference>
<gene>
    <name evidence="1" type="ORF">L0M14_14735</name>
</gene>
<dbReference type="SUPFAM" id="SSF81301">
    <property type="entry name" value="Nucleotidyltransferase"/>
    <property type="match status" value="1"/>
</dbReference>
<keyword evidence="2" id="KW-1185">Reference proteome</keyword>